<dbReference type="Proteomes" id="UP001196661">
    <property type="component" value="Unassembled WGS sequence"/>
</dbReference>
<dbReference type="Pfam" id="PF03073">
    <property type="entry name" value="TspO_MBR"/>
    <property type="match status" value="1"/>
</dbReference>
<evidence type="ECO:0000256" key="1">
    <source>
        <dbReference type="ARBA" id="ARBA00004141"/>
    </source>
</evidence>
<keyword evidence="5 6" id="KW-0472">Membrane</keyword>
<evidence type="ECO:0000256" key="2">
    <source>
        <dbReference type="ARBA" id="ARBA00007524"/>
    </source>
</evidence>
<proteinExistence type="inferred from homology"/>
<keyword evidence="8" id="KW-1185">Reference proteome</keyword>
<dbReference type="CDD" id="cd15904">
    <property type="entry name" value="TSPO_MBR"/>
    <property type="match status" value="1"/>
</dbReference>
<dbReference type="InterPro" id="IPR038330">
    <property type="entry name" value="TspO/MBR-related_sf"/>
</dbReference>
<feature type="transmembrane region" description="Helical" evidence="6">
    <location>
        <begin position="45"/>
        <end position="66"/>
    </location>
</feature>
<accession>A0ABS5XZG3</accession>
<comment type="caution">
    <text evidence="7">The sequence shown here is derived from an EMBL/GenBank/DDBJ whole genome shotgun (WGS) entry which is preliminary data.</text>
</comment>
<evidence type="ECO:0000256" key="3">
    <source>
        <dbReference type="ARBA" id="ARBA00022692"/>
    </source>
</evidence>
<feature type="transmembrane region" description="Helical" evidence="6">
    <location>
        <begin position="209"/>
        <end position="230"/>
    </location>
</feature>
<dbReference type="InterPro" id="IPR004307">
    <property type="entry name" value="TspO_MBR"/>
</dbReference>
<dbReference type="PANTHER" id="PTHR10057">
    <property type="entry name" value="PERIPHERAL-TYPE BENZODIAZEPINE RECEPTOR"/>
    <property type="match status" value="1"/>
</dbReference>
<keyword evidence="4 6" id="KW-1133">Transmembrane helix</keyword>
<feature type="transmembrane region" description="Helical" evidence="6">
    <location>
        <begin position="73"/>
        <end position="91"/>
    </location>
</feature>
<reference evidence="7 8" key="1">
    <citation type="journal article" date="2021" name="Mar. Drugs">
        <title>Genome Reduction and Secondary Metabolism of the Marine Sponge-Associated Cyanobacterium Leptothoe.</title>
        <authorList>
            <person name="Konstantinou D."/>
            <person name="Popin R.V."/>
            <person name="Fewer D.P."/>
            <person name="Sivonen K."/>
            <person name="Gkelis S."/>
        </authorList>
    </citation>
    <scope>NUCLEOTIDE SEQUENCE [LARGE SCALE GENOMIC DNA]</scope>
    <source>
        <strain evidence="7 8">TAU-MAC 1615</strain>
    </source>
</reference>
<dbReference type="PANTHER" id="PTHR10057:SF0">
    <property type="entry name" value="TRANSLOCATOR PROTEIN"/>
    <property type="match status" value="1"/>
</dbReference>
<dbReference type="EMBL" id="JADOER010000003">
    <property type="protein sequence ID" value="MBT9310985.1"/>
    <property type="molecule type" value="Genomic_DNA"/>
</dbReference>
<protein>
    <submittedName>
        <fullName evidence="7">Tryptophan-rich sensory protein</fullName>
    </submittedName>
</protein>
<evidence type="ECO:0000256" key="6">
    <source>
        <dbReference type="SAM" id="Phobius"/>
    </source>
</evidence>
<gene>
    <name evidence="7" type="ORF">IXB28_02095</name>
</gene>
<keyword evidence="3 6" id="KW-0812">Transmembrane</keyword>
<evidence type="ECO:0000256" key="4">
    <source>
        <dbReference type="ARBA" id="ARBA00022989"/>
    </source>
</evidence>
<name>A0ABS5XZG3_9CYAN</name>
<comment type="subcellular location">
    <subcellularLocation>
        <location evidence="1">Membrane</location>
        <topology evidence="1">Multi-pass membrane protein</topology>
    </subcellularLocation>
</comment>
<evidence type="ECO:0000313" key="8">
    <source>
        <dbReference type="Proteomes" id="UP001196661"/>
    </source>
</evidence>
<organism evidence="7 8">
    <name type="scientific">Leptothoe kymatousa TAU-MAC 1615</name>
    <dbReference type="NCBI Taxonomy" id="2364775"/>
    <lineage>
        <taxon>Bacteria</taxon>
        <taxon>Bacillati</taxon>
        <taxon>Cyanobacteriota</taxon>
        <taxon>Cyanophyceae</taxon>
        <taxon>Nodosilineales</taxon>
        <taxon>Cymatolegaceae</taxon>
        <taxon>Leptothoe</taxon>
        <taxon>Leptothoe kymatousa</taxon>
    </lineage>
</organism>
<evidence type="ECO:0000256" key="5">
    <source>
        <dbReference type="ARBA" id="ARBA00023136"/>
    </source>
</evidence>
<comment type="similarity">
    <text evidence="2">Belongs to the TspO/BZRP family.</text>
</comment>
<sequence>MAEKSNPLNKVEPLVNSIMGVQTEDVKQRRASEAAASKAIDWSALGTYVGGTAVQMGAMIAALGLLQLTTQGLPSRVQVGIAIVFFILVSIRSRVFSPLNNARTRTTYSNVSRPGWAPPPLAFPIIWMSIGVLRVIASYLVWQALGQSYLSLPLVLFMVHLALGDTWNTIFTVEGRLGAAVPMVLVGPLLSAVVVVFAYWQTVALAGQLLLPMVIWLGVASALVIAIWQLNGAEPMYPLKLDDSTLS</sequence>
<evidence type="ECO:0000313" key="7">
    <source>
        <dbReference type="EMBL" id="MBT9310985.1"/>
    </source>
</evidence>
<feature type="transmembrane region" description="Helical" evidence="6">
    <location>
        <begin position="121"/>
        <end position="142"/>
    </location>
</feature>
<feature type="transmembrane region" description="Helical" evidence="6">
    <location>
        <begin position="179"/>
        <end position="200"/>
    </location>
</feature>
<feature type="transmembrane region" description="Helical" evidence="6">
    <location>
        <begin position="149"/>
        <end position="167"/>
    </location>
</feature>
<dbReference type="Gene3D" id="1.20.1260.100">
    <property type="entry name" value="TspO/MBR protein"/>
    <property type="match status" value="1"/>
</dbReference>
<dbReference type="RefSeq" id="WP_215616895.1">
    <property type="nucleotide sequence ID" value="NZ_JADOER010000003.1"/>
</dbReference>